<dbReference type="AlphaFoldDB" id="A0A0C2D0T9"/>
<organism evidence="2 3">
    <name type="scientific">Enhygromyxa salina</name>
    <dbReference type="NCBI Taxonomy" id="215803"/>
    <lineage>
        <taxon>Bacteria</taxon>
        <taxon>Pseudomonadati</taxon>
        <taxon>Myxococcota</taxon>
        <taxon>Polyangia</taxon>
        <taxon>Nannocystales</taxon>
        <taxon>Nannocystaceae</taxon>
        <taxon>Enhygromyxa</taxon>
    </lineage>
</organism>
<feature type="region of interest" description="Disordered" evidence="1">
    <location>
        <begin position="24"/>
        <end position="52"/>
    </location>
</feature>
<evidence type="ECO:0000313" key="2">
    <source>
        <dbReference type="EMBL" id="KIG16856.1"/>
    </source>
</evidence>
<accession>A0A0C2D0T9</accession>
<feature type="compositionally biased region" description="Basic and acidic residues" evidence="1">
    <location>
        <begin position="24"/>
        <end position="45"/>
    </location>
</feature>
<dbReference type="RefSeq" id="WP_153258317.1">
    <property type="nucleotide sequence ID" value="NZ_JMCC02000031.1"/>
</dbReference>
<gene>
    <name evidence="2" type="ORF">DB30_04018</name>
</gene>
<dbReference type="Proteomes" id="UP000031599">
    <property type="component" value="Unassembled WGS sequence"/>
</dbReference>
<proteinExistence type="predicted"/>
<protein>
    <submittedName>
        <fullName evidence="2">Uncharacterized protein</fullName>
    </submittedName>
</protein>
<sequence length="52" mass="5639">MSPCLGRPVGPLAQLRRARWHDAQLHDGQLHHGQLHDAKLEDADKGPPLGAA</sequence>
<reference evidence="2 3" key="1">
    <citation type="submission" date="2014-12" db="EMBL/GenBank/DDBJ databases">
        <title>Genome assembly of Enhygromyxa salina DSM 15201.</title>
        <authorList>
            <person name="Sharma G."/>
            <person name="Subramanian S."/>
        </authorList>
    </citation>
    <scope>NUCLEOTIDE SEQUENCE [LARGE SCALE GENOMIC DNA]</scope>
    <source>
        <strain evidence="2 3">DSM 15201</strain>
    </source>
</reference>
<evidence type="ECO:0000256" key="1">
    <source>
        <dbReference type="SAM" id="MobiDB-lite"/>
    </source>
</evidence>
<name>A0A0C2D0T9_9BACT</name>
<dbReference type="EMBL" id="JMCC02000031">
    <property type="protein sequence ID" value="KIG16856.1"/>
    <property type="molecule type" value="Genomic_DNA"/>
</dbReference>
<evidence type="ECO:0000313" key="3">
    <source>
        <dbReference type="Proteomes" id="UP000031599"/>
    </source>
</evidence>
<comment type="caution">
    <text evidence="2">The sequence shown here is derived from an EMBL/GenBank/DDBJ whole genome shotgun (WGS) entry which is preliminary data.</text>
</comment>